<dbReference type="Pfam" id="PF07819">
    <property type="entry name" value="PGAP1"/>
    <property type="match status" value="1"/>
</dbReference>
<protein>
    <submittedName>
        <fullName evidence="2">Permease</fullName>
    </submittedName>
</protein>
<evidence type="ECO:0000313" key="3">
    <source>
        <dbReference type="Proteomes" id="UP000637628"/>
    </source>
</evidence>
<dbReference type="InterPro" id="IPR029058">
    <property type="entry name" value="AB_hydrolase_fold"/>
</dbReference>
<reference evidence="2 3" key="1">
    <citation type="submission" date="2021-01" db="EMBL/GenBank/DDBJ databases">
        <title>Whole genome shotgun sequence of Actinoplanes durhamensis NBRC 14914.</title>
        <authorList>
            <person name="Komaki H."/>
            <person name="Tamura T."/>
        </authorList>
    </citation>
    <scope>NUCLEOTIDE SEQUENCE [LARGE SCALE GENOMIC DNA]</scope>
    <source>
        <strain evidence="2 3">NBRC 14914</strain>
    </source>
</reference>
<name>A0ABQ3ZD09_9ACTN</name>
<gene>
    <name evidence="2" type="ORF">Adu01nite_90850</name>
</gene>
<dbReference type="Proteomes" id="UP000637628">
    <property type="component" value="Unassembled WGS sequence"/>
</dbReference>
<keyword evidence="3" id="KW-1185">Reference proteome</keyword>
<feature type="domain" description="GPI inositol-deacylase PGAP1-like alpha/beta" evidence="1">
    <location>
        <begin position="216"/>
        <end position="268"/>
    </location>
</feature>
<evidence type="ECO:0000313" key="2">
    <source>
        <dbReference type="EMBL" id="GIE07735.1"/>
    </source>
</evidence>
<dbReference type="SUPFAM" id="SSF53474">
    <property type="entry name" value="alpha/beta-Hydrolases"/>
    <property type="match status" value="1"/>
</dbReference>
<comment type="caution">
    <text evidence="2">The sequence shown here is derived from an EMBL/GenBank/DDBJ whole genome shotgun (WGS) entry which is preliminary data.</text>
</comment>
<dbReference type="EMBL" id="BOML01000088">
    <property type="protein sequence ID" value="GIE07735.1"/>
    <property type="molecule type" value="Genomic_DNA"/>
</dbReference>
<proteinExistence type="predicted"/>
<accession>A0ABQ3ZD09</accession>
<organism evidence="2 3">
    <name type="scientific">Paractinoplanes durhamensis</name>
    <dbReference type="NCBI Taxonomy" id="113563"/>
    <lineage>
        <taxon>Bacteria</taxon>
        <taxon>Bacillati</taxon>
        <taxon>Actinomycetota</taxon>
        <taxon>Actinomycetes</taxon>
        <taxon>Micromonosporales</taxon>
        <taxon>Micromonosporaceae</taxon>
        <taxon>Paractinoplanes</taxon>
    </lineage>
</organism>
<dbReference type="InterPro" id="IPR012908">
    <property type="entry name" value="PGAP1-ab_dom-like"/>
</dbReference>
<sequence>MGVDEFRAAGRVVGDALAGVVAVVRDTHRAIADRAFTALGPAANPIRAVHGVIAGGVYATVLTAHAVLPRVAGIAVGHGWRPEQAPLSGHRAGRMTLAVVNGLWGDTLIGRHPELATPMTVRAHDADVPLTAAALRAAFPAASPRIALFVHGLCETEEYWSLAAHRHGTGPTTLGSRLRRDLACTPVYLRFNSGLHVSDNGLRLSALIEELVRHWPVTVREITLIGHSMGGLVIRSASEQGATAGHRWVPLVTHVVYLGTPHRGAPLARGVHVAAWLLARYPESRPVAGLLARRSAGVQDLGYGALVEPDWRDADPDALPSDRCTDLPFLPQAEHHFIGATLAQRHDGPLGAVLGDLFVPYRSAAGIGAGTRRSLPFDPGNGRHLGGLHHFDLLNHPAVHDQVCAWLAGPPPAVAAGDRR</sequence>
<dbReference type="Gene3D" id="3.40.50.1820">
    <property type="entry name" value="alpha/beta hydrolase"/>
    <property type="match status" value="1"/>
</dbReference>
<dbReference type="RefSeq" id="WP_203735569.1">
    <property type="nucleotide sequence ID" value="NZ_BAAATX010000046.1"/>
</dbReference>
<evidence type="ECO:0000259" key="1">
    <source>
        <dbReference type="Pfam" id="PF07819"/>
    </source>
</evidence>